<comment type="caution">
    <text evidence="1">The sequence shown here is derived from an EMBL/GenBank/DDBJ whole genome shotgun (WGS) entry which is preliminary data.</text>
</comment>
<keyword evidence="2" id="KW-1185">Reference proteome</keyword>
<dbReference type="Proteomes" id="UP001500307">
    <property type="component" value="Unassembled WGS sequence"/>
</dbReference>
<gene>
    <name evidence="1" type="ORF">GCM10023176_57490</name>
</gene>
<accession>A0ABP8T3H4</accession>
<evidence type="ECO:0000313" key="1">
    <source>
        <dbReference type="EMBL" id="GAA4579526.1"/>
    </source>
</evidence>
<proteinExistence type="predicted"/>
<sequence length="132" mass="13731">MNMRRVGPADEALLRRAAEEVASDLRFAGLPVTQLGDSSAGPDLEYSGAGVFYDPFKDGASLGVFVTWNCSQELHTAAISGGDAAGRSIAIGGTAMDAMREAIKQILTVAGWGVDSESVGVHESSVKVFKPS</sequence>
<reference evidence="2" key="1">
    <citation type="journal article" date="2019" name="Int. J. Syst. Evol. Microbiol.">
        <title>The Global Catalogue of Microorganisms (GCM) 10K type strain sequencing project: providing services to taxonomists for standard genome sequencing and annotation.</title>
        <authorList>
            <consortium name="The Broad Institute Genomics Platform"/>
            <consortium name="The Broad Institute Genome Sequencing Center for Infectious Disease"/>
            <person name="Wu L."/>
            <person name="Ma J."/>
        </authorList>
    </citation>
    <scope>NUCLEOTIDE SEQUENCE [LARGE SCALE GENOMIC DNA]</scope>
    <source>
        <strain evidence="2">JCM 3175</strain>
    </source>
</reference>
<dbReference type="EMBL" id="BAABGU010000049">
    <property type="protein sequence ID" value="GAA4579526.1"/>
    <property type="molecule type" value="Genomic_DNA"/>
</dbReference>
<evidence type="ECO:0000313" key="2">
    <source>
        <dbReference type="Proteomes" id="UP001500307"/>
    </source>
</evidence>
<protein>
    <submittedName>
        <fullName evidence="1">Uncharacterized protein</fullName>
    </submittedName>
</protein>
<organism evidence="1 2">
    <name type="scientific">Micromonospora coerulea</name>
    <dbReference type="NCBI Taxonomy" id="47856"/>
    <lineage>
        <taxon>Bacteria</taxon>
        <taxon>Bacillati</taxon>
        <taxon>Actinomycetota</taxon>
        <taxon>Actinomycetes</taxon>
        <taxon>Micromonosporales</taxon>
        <taxon>Micromonosporaceae</taxon>
        <taxon>Micromonospora</taxon>
    </lineage>
</organism>
<name>A0ABP8T3H4_9ACTN</name>